<feature type="transmembrane region" description="Helical" evidence="1">
    <location>
        <begin position="54"/>
        <end position="76"/>
    </location>
</feature>
<keyword evidence="1" id="KW-0472">Membrane</keyword>
<dbReference type="EMBL" id="BDQX01000043">
    <property type="protein sequence ID" value="GBG06392.1"/>
    <property type="molecule type" value="Genomic_DNA"/>
</dbReference>
<dbReference type="RefSeq" id="WP_181376435.1">
    <property type="nucleotide sequence ID" value="NZ_BDQX01000043.1"/>
</dbReference>
<evidence type="ECO:0000313" key="2">
    <source>
        <dbReference type="EMBL" id="GBG06392.1"/>
    </source>
</evidence>
<organism evidence="2 3">
    <name type="scientific">Paenibacillus agaridevorans</name>
    <dbReference type="NCBI Taxonomy" id="171404"/>
    <lineage>
        <taxon>Bacteria</taxon>
        <taxon>Bacillati</taxon>
        <taxon>Bacillota</taxon>
        <taxon>Bacilli</taxon>
        <taxon>Bacillales</taxon>
        <taxon>Paenibacillaceae</taxon>
        <taxon>Paenibacillus</taxon>
    </lineage>
</organism>
<feature type="transmembrane region" description="Helical" evidence="1">
    <location>
        <begin position="20"/>
        <end position="42"/>
    </location>
</feature>
<keyword evidence="1" id="KW-0812">Transmembrane</keyword>
<reference evidence="2 3" key="1">
    <citation type="submission" date="2017-08" db="EMBL/GenBank/DDBJ databases">
        <title>Substantial Increase in Enzyme Production by Combined Drug-Resistance Mutations in Paenibacillus agaridevorans.</title>
        <authorList>
            <person name="Tanaka Y."/>
            <person name="Funane K."/>
            <person name="Hosaka T."/>
            <person name="Shiwa Y."/>
            <person name="Fujita N."/>
            <person name="Miyazaki T."/>
            <person name="Yoshikawa H."/>
            <person name="Murakami K."/>
            <person name="Kasahara K."/>
            <person name="Inaoka T."/>
            <person name="Hiraga Y."/>
            <person name="Ochi K."/>
        </authorList>
    </citation>
    <scope>NUCLEOTIDE SEQUENCE [LARGE SCALE GENOMIC DNA]</scope>
    <source>
        <strain evidence="2 3">T-3040</strain>
    </source>
</reference>
<evidence type="ECO:0000256" key="1">
    <source>
        <dbReference type="SAM" id="Phobius"/>
    </source>
</evidence>
<proteinExistence type="predicted"/>
<protein>
    <submittedName>
        <fullName evidence="2">Uncharacterized protein</fullName>
    </submittedName>
</protein>
<comment type="caution">
    <text evidence="2">The sequence shown here is derived from an EMBL/GenBank/DDBJ whole genome shotgun (WGS) entry which is preliminary data.</text>
</comment>
<name>A0A2R5EIH1_9BACL</name>
<dbReference type="AlphaFoldDB" id="A0A2R5EIH1"/>
<evidence type="ECO:0000313" key="3">
    <source>
        <dbReference type="Proteomes" id="UP000245202"/>
    </source>
</evidence>
<gene>
    <name evidence="2" type="ORF">PAT3040_00917</name>
</gene>
<sequence length="134" mass="14749">MLFFATAINNGTPGQFISTLGVVSFVAYPVVLLYGTIVSLALEFATDKWVPQRAARIGLSAIGHTFFGALFGWLMQLDKLEWWVIASFAVTALLYFGVDMLLRIAERKSWRRLAIIVMVAMPALAVVGFAVVFS</sequence>
<keyword evidence="3" id="KW-1185">Reference proteome</keyword>
<dbReference type="Proteomes" id="UP000245202">
    <property type="component" value="Unassembled WGS sequence"/>
</dbReference>
<feature type="transmembrane region" description="Helical" evidence="1">
    <location>
        <begin position="82"/>
        <end position="101"/>
    </location>
</feature>
<keyword evidence="1" id="KW-1133">Transmembrane helix</keyword>
<feature type="transmembrane region" description="Helical" evidence="1">
    <location>
        <begin position="113"/>
        <end position="133"/>
    </location>
</feature>
<accession>A0A2R5EIH1</accession>